<comment type="cofactor">
    <cofactor evidence="2">
        <name>Mg(2+)</name>
        <dbReference type="ChEBI" id="CHEBI:18420"/>
    </cofactor>
</comment>
<accession>A0AAD4II51</accession>
<gene>
    <name evidence="14" type="ORF">G6011_00137</name>
</gene>
<feature type="compositionally biased region" description="Basic and acidic residues" evidence="12">
    <location>
        <begin position="399"/>
        <end position="410"/>
    </location>
</feature>
<comment type="similarity">
    <text evidence="4">Belongs to the RNase H family.</text>
</comment>
<dbReference type="InterPro" id="IPR012337">
    <property type="entry name" value="RNaseH-like_sf"/>
</dbReference>
<dbReference type="GO" id="GO:0043137">
    <property type="term" value="P:DNA replication, removal of RNA primer"/>
    <property type="evidence" value="ECO:0007669"/>
    <property type="project" value="TreeGrafter"/>
</dbReference>
<feature type="compositionally biased region" description="Basic and acidic residues" evidence="12">
    <location>
        <begin position="120"/>
        <end position="129"/>
    </location>
</feature>
<feature type="domain" description="RNase H type-1" evidence="13">
    <location>
        <begin position="153"/>
        <end position="303"/>
    </location>
</feature>
<dbReference type="InterPro" id="IPR011320">
    <property type="entry name" value="RNase_H1_N"/>
</dbReference>
<feature type="compositionally biased region" description="Low complexity" evidence="12">
    <location>
        <begin position="63"/>
        <end position="72"/>
    </location>
</feature>
<feature type="region of interest" description="Disordered" evidence="12">
    <location>
        <begin position="351"/>
        <end position="410"/>
    </location>
</feature>
<dbReference type="PANTHER" id="PTHR10642:SF26">
    <property type="entry name" value="RIBONUCLEASE H1"/>
    <property type="match status" value="1"/>
</dbReference>
<dbReference type="InterPro" id="IPR050092">
    <property type="entry name" value="RNase_H"/>
</dbReference>
<keyword evidence="9" id="KW-0255">Endonuclease</keyword>
<keyword evidence="15" id="KW-1185">Reference proteome</keyword>
<protein>
    <recommendedName>
        <fullName evidence="6">Ribonuclease H</fullName>
        <ecNumber evidence="5">3.1.26.4</ecNumber>
    </recommendedName>
</protein>
<keyword evidence="10 14" id="KW-0378">Hydrolase</keyword>
<reference evidence="14" key="1">
    <citation type="submission" date="2021-07" db="EMBL/GenBank/DDBJ databases">
        <title>Genome Resource of American Ginseng Black Spot Pathogen Alternaria panax.</title>
        <authorList>
            <person name="Qiu C."/>
            <person name="Wang W."/>
            <person name="Liu Z."/>
        </authorList>
    </citation>
    <scope>NUCLEOTIDE SEQUENCE</scope>
    <source>
        <strain evidence="14">BNCC115425</strain>
    </source>
</reference>
<evidence type="ECO:0000256" key="5">
    <source>
        <dbReference type="ARBA" id="ARBA00012180"/>
    </source>
</evidence>
<comment type="catalytic activity">
    <reaction evidence="1">
        <text>Endonucleolytic cleavage to 5'-phosphomonoester.</text>
        <dbReference type="EC" id="3.1.26.4"/>
    </reaction>
</comment>
<feature type="region of interest" description="Disordered" evidence="12">
    <location>
        <begin position="57"/>
        <end position="157"/>
    </location>
</feature>
<dbReference type="GO" id="GO:0046872">
    <property type="term" value="F:metal ion binding"/>
    <property type="evidence" value="ECO:0007669"/>
    <property type="project" value="UniProtKB-KW"/>
</dbReference>
<dbReference type="PROSITE" id="PS50879">
    <property type="entry name" value="RNASE_H_1"/>
    <property type="match status" value="1"/>
</dbReference>
<dbReference type="InterPro" id="IPR036397">
    <property type="entry name" value="RNaseH_sf"/>
</dbReference>
<dbReference type="GO" id="GO:0004523">
    <property type="term" value="F:RNA-DNA hybrid ribonuclease activity"/>
    <property type="evidence" value="ECO:0007669"/>
    <property type="project" value="UniProtKB-EC"/>
</dbReference>
<organism evidence="14 15">
    <name type="scientific">Alternaria panax</name>
    <dbReference type="NCBI Taxonomy" id="48097"/>
    <lineage>
        <taxon>Eukaryota</taxon>
        <taxon>Fungi</taxon>
        <taxon>Dikarya</taxon>
        <taxon>Ascomycota</taxon>
        <taxon>Pezizomycotina</taxon>
        <taxon>Dothideomycetes</taxon>
        <taxon>Pleosporomycetidae</taxon>
        <taxon>Pleosporales</taxon>
        <taxon>Pleosporineae</taxon>
        <taxon>Pleosporaceae</taxon>
        <taxon>Alternaria</taxon>
        <taxon>Alternaria sect. Panax</taxon>
    </lineage>
</organism>
<dbReference type="AlphaFoldDB" id="A0AAD4II51"/>
<dbReference type="Pfam" id="PF00075">
    <property type="entry name" value="RNase_H"/>
    <property type="match status" value="1"/>
</dbReference>
<name>A0AAD4II51_9PLEO</name>
<evidence type="ECO:0000256" key="9">
    <source>
        <dbReference type="ARBA" id="ARBA00022759"/>
    </source>
</evidence>
<dbReference type="EMBL" id="JAANER010000001">
    <property type="protein sequence ID" value="KAG9195017.1"/>
    <property type="molecule type" value="Genomic_DNA"/>
</dbReference>
<evidence type="ECO:0000256" key="2">
    <source>
        <dbReference type="ARBA" id="ARBA00001946"/>
    </source>
</evidence>
<evidence type="ECO:0000256" key="10">
    <source>
        <dbReference type="ARBA" id="ARBA00022801"/>
    </source>
</evidence>
<keyword evidence="8" id="KW-0479">Metal-binding</keyword>
<dbReference type="InterPro" id="IPR002156">
    <property type="entry name" value="RNaseH_domain"/>
</dbReference>
<proteinExistence type="inferred from homology"/>
<evidence type="ECO:0000313" key="15">
    <source>
        <dbReference type="Proteomes" id="UP001199106"/>
    </source>
</evidence>
<evidence type="ECO:0000313" key="14">
    <source>
        <dbReference type="EMBL" id="KAG9195017.1"/>
    </source>
</evidence>
<dbReference type="GO" id="GO:0003676">
    <property type="term" value="F:nucleic acid binding"/>
    <property type="evidence" value="ECO:0007669"/>
    <property type="project" value="InterPro"/>
</dbReference>
<comment type="caution">
    <text evidence="14">The sequence shown here is derived from an EMBL/GenBank/DDBJ whole genome shotgun (WGS) entry which is preliminary data.</text>
</comment>
<dbReference type="PANTHER" id="PTHR10642">
    <property type="entry name" value="RIBONUCLEASE H1"/>
    <property type="match status" value="1"/>
</dbReference>
<evidence type="ECO:0000256" key="3">
    <source>
        <dbReference type="ARBA" id="ARBA00004065"/>
    </source>
</evidence>
<evidence type="ECO:0000256" key="6">
    <source>
        <dbReference type="ARBA" id="ARBA00017721"/>
    </source>
</evidence>
<evidence type="ECO:0000256" key="8">
    <source>
        <dbReference type="ARBA" id="ARBA00022723"/>
    </source>
</evidence>
<evidence type="ECO:0000256" key="1">
    <source>
        <dbReference type="ARBA" id="ARBA00000077"/>
    </source>
</evidence>
<dbReference type="Pfam" id="PF01693">
    <property type="entry name" value="Cauli_VI"/>
    <property type="match status" value="1"/>
</dbReference>
<dbReference type="Gene3D" id="3.30.420.10">
    <property type="entry name" value="Ribonuclease H-like superfamily/Ribonuclease H"/>
    <property type="match status" value="1"/>
</dbReference>
<keyword evidence="7" id="KW-0540">Nuclease</keyword>
<keyword evidence="11" id="KW-0460">Magnesium</keyword>
<evidence type="ECO:0000256" key="7">
    <source>
        <dbReference type="ARBA" id="ARBA00022722"/>
    </source>
</evidence>
<dbReference type="FunFam" id="3.40.970.10:FF:000002">
    <property type="entry name" value="Ribonuclease H"/>
    <property type="match status" value="1"/>
</dbReference>
<dbReference type="SUPFAM" id="SSF53098">
    <property type="entry name" value="Ribonuclease H-like"/>
    <property type="match status" value="1"/>
</dbReference>
<evidence type="ECO:0000256" key="4">
    <source>
        <dbReference type="ARBA" id="ARBA00005300"/>
    </source>
</evidence>
<dbReference type="InterPro" id="IPR037056">
    <property type="entry name" value="RNase_H1_N_sf"/>
</dbReference>
<evidence type="ECO:0000259" key="13">
    <source>
        <dbReference type="PROSITE" id="PS50879"/>
    </source>
</evidence>
<dbReference type="Gene3D" id="3.40.970.10">
    <property type="entry name" value="Ribonuclease H1, N-terminal domain"/>
    <property type="match status" value="1"/>
</dbReference>
<evidence type="ECO:0000256" key="11">
    <source>
        <dbReference type="ARBA" id="ARBA00022842"/>
    </source>
</evidence>
<dbReference type="EC" id="3.1.26.4" evidence="5"/>
<comment type="function">
    <text evidence="3">Endonuclease that specifically degrades the RNA of RNA-DNA hybrids.</text>
</comment>
<dbReference type="SUPFAM" id="SSF55658">
    <property type="entry name" value="L9 N-domain-like"/>
    <property type="match status" value="1"/>
</dbReference>
<sequence>MARGGKWEFYGVSVGRQPGVYKDWPAAEAQVKGYSGAKHSGFKTRWEAETFVYGAPVSLQGDPSASRSPSAPDNMDRSAETSESAPKRQKTADASPTLIADSQIKIEPGSGPLPTDAEDNFDRTIKLDEQTGSIRHKTEEELGKRKRQPTGDSKGTIVVYTDGGSRGNGMAGAKAGCGVYFGDGNPKNVQEPIKGDSQTNNRAELVAIARALDHVPIDQDVEIVTDSQYSRNCLTVFFSDWEKRGWKTKAKEVPANKEIIQPIIARIREREQCGAKTIINWVYGHAVTQGNIEADALANKGMDKWTAELTSESVFDMSETLRTKYRNPHDPKDEFDDTDEIEDLFRDLAEESANGFGGDPSAHDALQPEIPGGQGIAAASQEVEDAWADHPQLVSSMDGEQKELDLEVAH</sequence>
<evidence type="ECO:0000256" key="12">
    <source>
        <dbReference type="SAM" id="MobiDB-lite"/>
    </source>
</evidence>
<dbReference type="InterPro" id="IPR009027">
    <property type="entry name" value="Ribosomal_bL9/RNase_H1_N"/>
</dbReference>
<dbReference type="CDD" id="cd09280">
    <property type="entry name" value="RNase_HI_eukaryote_like"/>
    <property type="match status" value="1"/>
</dbReference>
<dbReference type="Proteomes" id="UP001199106">
    <property type="component" value="Unassembled WGS sequence"/>
</dbReference>